<dbReference type="EMBL" id="SAEB01000012">
    <property type="protein sequence ID" value="RVD81851.1"/>
    <property type="molecule type" value="Genomic_DNA"/>
</dbReference>
<gene>
    <name evidence="1" type="ORF">DFL_009698</name>
</gene>
<dbReference type="GeneID" id="93592009"/>
<accession>A0A436ZSE2</accession>
<evidence type="ECO:0000313" key="1">
    <source>
        <dbReference type="EMBL" id="RVD81851.1"/>
    </source>
</evidence>
<dbReference type="OrthoDB" id="5404335at2759"/>
<sequence length="130" mass="14657">MPIWSAQPGEPFSAAYGDYLNRSWANYVKHLGRNFIPNIEFHAKVEFMLATNDIPFIRPKSRFLLTKDTGAMPDVSRSWAIEPSIPALRNWPGGGEVVDQILNPDLSLPLPNAVIQLLRGAPMQEEQGWR</sequence>
<dbReference type="AlphaFoldDB" id="A0A436ZSE2"/>
<dbReference type="Proteomes" id="UP000283090">
    <property type="component" value="Unassembled WGS sequence"/>
</dbReference>
<organism evidence="1 2">
    <name type="scientific">Arthrobotrys flagrans</name>
    <name type="common">Nematode-trapping fungus</name>
    <name type="synonym">Trichothecium flagrans</name>
    <dbReference type="NCBI Taxonomy" id="97331"/>
    <lineage>
        <taxon>Eukaryota</taxon>
        <taxon>Fungi</taxon>
        <taxon>Dikarya</taxon>
        <taxon>Ascomycota</taxon>
        <taxon>Pezizomycotina</taxon>
        <taxon>Orbiliomycetes</taxon>
        <taxon>Orbiliales</taxon>
        <taxon>Orbiliaceae</taxon>
        <taxon>Arthrobotrys</taxon>
    </lineage>
</organism>
<protein>
    <submittedName>
        <fullName evidence="1">Uncharacterized protein</fullName>
    </submittedName>
</protein>
<reference evidence="1 2" key="1">
    <citation type="submission" date="2019-01" db="EMBL/GenBank/DDBJ databases">
        <title>Intercellular communication is required for trap formation in the nematode-trapping fungus Duddingtonia flagrans.</title>
        <authorList>
            <person name="Youssar L."/>
            <person name="Wernet V."/>
            <person name="Hensel N."/>
            <person name="Hildebrandt H.-G."/>
            <person name="Fischer R."/>
        </authorList>
    </citation>
    <scope>NUCLEOTIDE SEQUENCE [LARGE SCALE GENOMIC DNA]</scope>
    <source>
        <strain evidence="1 2">CBS H-5679</strain>
    </source>
</reference>
<dbReference type="RefSeq" id="XP_067487395.1">
    <property type="nucleotide sequence ID" value="XM_067639624.1"/>
</dbReference>
<keyword evidence="2" id="KW-1185">Reference proteome</keyword>
<comment type="caution">
    <text evidence="1">The sequence shown here is derived from an EMBL/GenBank/DDBJ whole genome shotgun (WGS) entry which is preliminary data.</text>
</comment>
<proteinExistence type="predicted"/>
<evidence type="ECO:0000313" key="2">
    <source>
        <dbReference type="Proteomes" id="UP000283090"/>
    </source>
</evidence>
<name>A0A436ZSE2_ARTFL</name>
<dbReference type="VEuPathDB" id="FungiDB:DFL_009698"/>